<dbReference type="Proteomes" id="UP000543642">
    <property type="component" value="Unassembled WGS sequence"/>
</dbReference>
<protein>
    <submittedName>
        <fullName evidence="2">Uncharacterized protein</fullName>
    </submittedName>
</protein>
<dbReference type="AlphaFoldDB" id="A0A7W8H8N1"/>
<dbReference type="EMBL" id="JACHFW010000002">
    <property type="protein sequence ID" value="MBB5263758.1"/>
    <property type="molecule type" value="Genomic_DNA"/>
</dbReference>
<evidence type="ECO:0000256" key="1">
    <source>
        <dbReference type="SAM" id="MobiDB-lite"/>
    </source>
</evidence>
<accession>A0A7W8H8N1</accession>
<reference evidence="2 3" key="1">
    <citation type="submission" date="2020-08" db="EMBL/GenBank/DDBJ databases">
        <title>Genomic Encyclopedia of Type Strains, Phase IV (KMG-IV): sequencing the most valuable type-strain genomes for metagenomic binning, comparative biology and taxonomic classification.</title>
        <authorList>
            <person name="Goeker M."/>
        </authorList>
    </citation>
    <scope>NUCLEOTIDE SEQUENCE [LARGE SCALE GENOMIC DNA]</scope>
    <source>
        <strain evidence="2 3">DSM 106146</strain>
    </source>
</reference>
<comment type="caution">
    <text evidence="2">The sequence shown here is derived from an EMBL/GenBank/DDBJ whole genome shotgun (WGS) entry which is preliminary data.</text>
</comment>
<name>A0A7W8H8N1_9FIRM</name>
<organism evidence="2 3">
    <name type="scientific">Catenibacillus scindens</name>
    <dbReference type="NCBI Taxonomy" id="673271"/>
    <lineage>
        <taxon>Bacteria</taxon>
        <taxon>Bacillati</taxon>
        <taxon>Bacillota</taxon>
        <taxon>Clostridia</taxon>
        <taxon>Lachnospirales</taxon>
        <taxon>Lachnospiraceae</taxon>
        <taxon>Catenibacillus</taxon>
    </lineage>
</organism>
<keyword evidence="3" id="KW-1185">Reference proteome</keyword>
<gene>
    <name evidence="2" type="ORF">HNP82_000856</name>
</gene>
<evidence type="ECO:0000313" key="2">
    <source>
        <dbReference type="EMBL" id="MBB5263758.1"/>
    </source>
</evidence>
<sequence length="71" mass="8510">MAERKKLEDAAADIERVRTLPEEEQKRHFKTANEIFPKLKLEDDRTETQKDQERLESAKERKPDRGLYIHC</sequence>
<proteinExistence type="predicted"/>
<feature type="region of interest" description="Disordered" evidence="1">
    <location>
        <begin position="40"/>
        <end position="71"/>
    </location>
</feature>
<dbReference type="RefSeq" id="WP_183771833.1">
    <property type="nucleotide sequence ID" value="NZ_JACHFW010000002.1"/>
</dbReference>
<evidence type="ECO:0000313" key="3">
    <source>
        <dbReference type="Proteomes" id="UP000543642"/>
    </source>
</evidence>